<dbReference type="EMBL" id="CALTRL010000194">
    <property type="protein sequence ID" value="CAH7667012.1"/>
    <property type="molecule type" value="Genomic_DNA"/>
</dbReference>
<dbReference type="PANTHER" id="PTHR10412">
    <property type="entry name" value="MANNOSYL-OLIGOSACCHARIDE GLUCOSIDASE"/>
    <property type="match status" value="1"/>
</dbReference>
<gene>
    <name evidence="5" type="ORF">PPACK8108_LOCUS1385</name>
</gene>
<organism evidence="5 6">
    <name type="scientific">Phakopsora pachyrhizi</name>
    <name type="common">Asian soybean rust disease fungus</name>
    <dbReference type="NCBI Taxonomy" id="170000"/>
    <lineage>
        <taxon>Eukaryota</taxon>
        <taxon>Fungi</taxon>
        <taxon>Dikarya</taxon>
        <taxon>Basidiomycota</taxon>
        <taxon>Pucciniomycotina</taxon>
        <taxon>Pucciniomycetes</taxon>
        <taxon>Pucciniales</taxon>
        <taxon>Phakopsoraceae</taxon>
        <taxon>Phakopsora</taxon>
    </lineage>
</organism>
<comment type="subcellular location">
    <subcellularLocation>
        <location evidence="3">Endoplasmic reticulum membrane</location>
        <topology evidence="3">Single-pass type II membrane protein</topology>
    </subcellularLocation>
</comment>
<keyword evidence="3" id="KW-0256">Endoplasmic reticulum</keyword>
<dbReference type="EC" id="3.2.1.106" evidence="3"/>
<comment type="caution">
    <text evidence="5">The sequence shown here is derived from an EMBL/GenBank/DDBJ whole genome shotgun (WGS) entry which is preliminary data.</text>
</comment>
<dbReference type="GO" id="GO:0006487">
    <property type="term" value="P:protein N-linked glycosylation"/>
    <property type="evidence" value="ECO:0007669"/>
    <property type="project" value="UniProtKB-UniRule"/>
</dbReference>
<sequence length="206" mass="23274">MGLTPQSCPECTIILPTELLVDDLRGPIQRILDQTIRHHAWKFPNKISKNLEKIFKGLNQASPILDSAKIKDSSEQMMSLMMDRRGKMMNWLRIRHSFLSIVLLLTILKISTVSPSIDQHKAQKILNGDGEGPESYQAVSKATNQSLLWGTYRPNLYFGLKPCHPNSLMTGMIWFATDDYSSFACSRHTCEQGDELGGYGYDKHDG</sequence>
<dbReference type="GO" id="GO:0005789">
    <property type="term" value="C:endoplasmic reticulum membrane"/>
    <property type="evidence" value="ECO:0007669"/>
    <property type="project" value="UniProtKB-SubCell"/>
</dbReference>
<dbReference type="GO" id="GO:0009311">
    <property type="term" value="P:oligosaccharide metabolic process"/>
    <property type="evidence" value="ECO:0007669"/>
    <property type="project" value="UniProtKB-UniRule"/>
</dbReference>
<evidence type="ECO:0000259" key="4">
    <source>
        <dbReference type="Pfam" id="PF16923"/>
    </source>
</evidence>
<protein>
    <recommendedName>
        <fullName evidence="3">Mannosyl-oligosaccharide glucosidase</fullName>
        <ecNumber evidence="3">3.2.1.106</ecNumber>
    </recommendedName>
</protein>
<feature type="domain" description="Glycosyl hydrolase family 63 N-terminal" evidence="4">
    <location>
        <begin position="146"/>
        <end position="206"/>
    </location>
</feature>
<comment type="function">
    <text evidence="3">Cleaves the distal alpha 1,2-linked glucose residue from the Glc(3)Man(9)GlcNAc(2) oligosaccharide precursor.</text>
</comment>
<comment type="similarity">
    <text evidence="3">Belongs to the glycosyl hydrolase 63 family.</text>
</comment>
<dbReference type="Gene3D" id="2.70.98.110">
    <property type="entry name" value="Glycosyl hydrolase family 63, N-terminal domain"/>
    <property type="match status" value="1"/>
</dbReference>
<comment type="catalytic activity">
    <reaction evidence="3">
        <text>N(4)-(alpha-D-Glc-(1-&gt;2)-alpha-D-Glc-(1-&gt;3)-alpha-D-Glc-(1-&gt;3)-alpha-D-Man-(1-&gt;2)-alpha-D-Man-(1-&gt;2)-alpha-D-Man-(1-&gt;3)-[alpha-D-Man-(1-&gt;2)-alpha-D-Man-(1-&gt;3)-[alpha-D-Man-(1-&gt;2)-alpha-D-Man-(1-&gt;6)]-alpha-D-Man-(1-&gt;6)]-beta-D-Man-(1-&gt;4)-beta-D-GlcNAc-(1-&gt;4)-beta-D-GlcNAc)-L-asparaginyl-[protein] + H2O = N(4)-(alpha-D-Glc-(1-&gt;3)-alpha-D-Glc-(1-&gt;3)-alpha-D-Man-(1-&gt;2)-alpha-D-Man-(1-&gt;2)-alpha-D-Man-(1-&gt;3)-[alpha-D-Man-(1-&gt;2)-alpha-D-Man-(1-&gt;3)-[alpha-D-Man-(1-&gt;2)-alpha-D-Man-(1-&gt;6)]-alpha-D-Man-(1-&gt;6)]-beta-D-Man-(1-&gt;4)-beta-D-GlcNAc-(1-&gt;4)-beta-D-GlcNAc)-L-asparaginyl-[protein] + beta-D-glucose</text>
        <dbReference type="Rhea" id="RHEA:55988"/>
        <dbReference type="Rhea" id="RHEA-COMP:12806"/>
        <dbReference type="Rhea" id="RHEA-COMP:14355"/>
        <dbReference type="ChEBI" id="CHEBI:15377"/>
        <dbReference type="ChEBI" id="CHEBI:15903"/>
        <dbReference type="ChEBI" id="CHEBI:59082"/>
        <dbReference type="ChEBI" id="CHEBI:132537"/>
        <dbReference type="EC" id="3.2.1.106"/>
    </reaction>
</comment>
<dbReference type="GO" id="GO:0004573">
    <property type="term" value="F:Glc3Man9GlcNAc2 oligosaccharide glucosidase activity"/>
    <property type="evidence" value="ECO:0007669"/>
    <property type="project" value="UniProtKB-UniRule"/>
</dbReference>
<keyword evidence="2 3" id="KW-0326">Glycosidase</keyword>
<dbReference type="Proteomes" id="UP001153365">
    <property type="component" value="Unassembled WGS sequence"/>
</dbReference>
<dbReference type="InterPro" id="IPR004888">
    <property type="entry name" value="Glycoside_hydrolase_63"/>
</dbReference>
<dbReference type="Pfam" id="PF16923">
    <property type="entry name" value="Glyco_hydro_63N"/>
    <property type="match status" value="1"/>
</dbReference>
<accession>A0AAV0AFT9</accession>
<name>A0AAV0AFT9_PHAPC</name>
<evidence type="ECO:0000256" key="2">
    <source>
        <dbReference type="ARBA" id="ARBA00023295"/>
    </source>
</evidence>
<dbReference type="InterPro" id="IPR038518">
    <property type="entry name" value="Glyco_hydro_63N_sf"/>
</dbReference>
<evidence type="ECO:0000313" key="6">
    <source>
        <dbReference type="Proteomes" id="UP001153365"/>
    </source>
</evidence>
<dbReference type="PANTHER" id="PTHR10412:SF11">
    <property type="entry name" value="MANNOSYL-OLIGOSACCHARIDE GLUCOSIDASE"/>
    <property type="match status" value="1"/>
</dbReference>
<dbReference type="InterPro" id="IPR031631">
    <property type="entry name" value="Glyco_hydro_63N"/>
</dbReference>
<keyword evidence="6" id="KW-1185">Reference proteome</keyword>
<keyword evidence="1 3" id="KW-0378">Hydrolase</keyword>
<reference evidence="5" key="1">
    <citation type="submission" date="2022-06" db="EMBL/GenBank/DDBJ databases">
        <authorList>
            <consortium name="SYNGENTA / RWTH Aachen University"/>
        </authorList>
    </citation>
    <scope>NUCLEOTIDE SEQUENCE</scope>
</reference>
<dbReference type="AlphaFoldDB" id="A0AAV0AFT9"/>
<evidence type="ECO:0000313" key="5">
    <source>
        <dbReference type="EMBL" id="CAH7667012.1"/>
    </source>
</evidence>
<evidence type="ECO:0000256" key="3">
    <source>
        <dbReference type="RuleBase" id="RU368089"/>
    </source>
</evidence>
<proteinExistence type="inferred from homology"/>
<evidence type="ECO:0000256" key="1">
    <source>
        <dbReference type="ARBA" id="ARBA00022801"/>
    </source>
</evidence>